<dbReference type="Proteomes" id="UP000054524">
    <property type="component" value="Unassembled WGS sequence"/>
</dbReference>
<dbReference type="GeneID" id="77675276"/>
<evidence type="ECO:0000313" key="2">
    <source>
        <dbReference type="Proteomes" id="UP000054524"/>
    </source>
</evidence>
<gene>
    <name evidence="1" type="ORF">NESG_00303</name>
</gene>
<dbReference type="HOGENOM" id="CLU_1245691_0_0_1"/>
<dbReference type="RefSeq" id="XP_052905781.1">
    <property type="nucleotide sequence ID" value="XM_053047956.1"/>
</dbReference>
<accession>A0A086J508</accession>
<protein>
    <submittedName>
        <fullName evidence="1">Uncharacterized protein</fullName>
    </submittedName>
</protein>
<proteinExistence type="predicted"/>
<dbReference type="AlphaFoldDB" id="A0A086J508"/>
<sequence length="184" mass="21511">MEYVLKVRNKQELEGKVILVNEYLGADVDGFISEVLEEYPSHMLISYHKLSSEYKTADVISFLDKTPKEFSEAYKPRSALIIDGWSHRNNILAEDEIHIMDINNTRVSTIKYADQTVFILNRSVTKPYYRDVYRSYALISLRPLAIATHHTHSLTISMRSISIEMCLLYSYRYPRKYTLFVQQA</sequence>
<organism evidence="1 2">
    <name type="scientific">Nematocida ausubeli (strain ATCC PRA-371 / ERTm2)</name>
    <name type="common">Nematode killer fungus</name>
    <dbReference type="NCBI Taxonomy" id="1913371"/>
    <lineage>
        <taxon>Eukaryota</taxon>
        <taxon>Fungi</taxon>
        <taxon>Fungi incertae sedis</taxon>
        <taxon>Microsporidia</taxon>
        <taxon>Nematocida</taxon>
    </lineage>
</organism>
<evidence type="ECO:0000313" key="1">
    <source>
        <dbReference type="EMBL" id="KFG27226.1"/>
    </source>
</evidence>
<reference evidence="1 2" key="1">
    <citation type="journal article" date="2014" name="Genome Announc.">
        <title>Genome Sequence of the Microsporidian Species Nematocida sp1 Strain ERTm6 (ATCC PRA-372).</title>
        <authorList>
            <person name="Bakowski M.A."/>
            <person name="Priest M."/>
            <person name="Young S."/>
            <person name="Cuomo C.A."/>
            <person name="Troemel E.R."/>
        </authorList>
    </citation>
    <scope>NUCLEOTIDE SEQUENCE [LARGE SCALE GENOMIC DNA]</scope>
    <source>
        <strain evidence="1 2">ERTm6</strain>
    </source>
</reference>
<name>A0A086J508_NEMA1</name>
<comment type="caution">
    <text evidence="1">The sequence shown here is derived from an EMBL/GenBank/DDBJ whole genome shotgun (WGS) entry which is preliminary data.</text>
</comment>
<keyword evidence="2" id="KW-1185">Reference proteome</keyword>
<dbReference type="EMBL" id="AKIJ01000001">
    <property type="protein sequence ID" value="KFG27226.1"/>
    <property type="molecule type" value="Genomic_DNA"/>
</dbReference>